<protein>
    <submittedName>
        <fullName evidence="4">NAD-dependent succinate-semialdehyde dehydrogenase</fullName>
    </submittedName>
</protein>
<organism evidence="4 5">
    <name type="scientific">Aeromicrobium phoceense</name>
    <dbReference type="NCBI Taxonomy" id="2754045"/>
    <lineage>
        <taxon>Bacteria</taxon>
        <taxon>Bacillati</taxon>
        <taxon>Actinomycetota</taxon>
        <taxon>Actinomycetes</taxon>
        <taxon>Propionibacteriales</taxon>
        <taxon>Nocardioidaceae</taxon>
        <taxon>Aeromicrobium</taxon>
    </lineage>
</organism>
<dbReference type="Proteomes" id="UP000550354">
    <property type="component" value="Unassembled WGS sequence"/>
</dbReference>
<accession>A0A838XG65</accession>
<evidence type="ECO:0000256" key="1">
    <source>
        <dbReference type="ARBA" id="ARBA00009986"/>
    </source>
</evidence>
<dbReference type="InterPro" id="IPR016162">
    <property type="entry name" value="Ald_DH_N"/>
</dbReference>
<dbReference type="InterPro" id="IPR016163">
    <property type="entry name" value="Ald_DH_C"/>
</dbReference>
<comment type="similarity">
    <text evidence="1">Belongs to the aldehyde dehydrogenase family.</text>
</comment>
<sequence>MSVSVADFIESLLSGHPADLYLDGRWTPASGGATFAVEDPATGKIITEVAEGTPADGQAALAAADAAQESWGATTPRERADLLRGAFDLITAHADDFARLITAEMGKSLAEARGEVTYGAEFLRWFSEEAVRIDGRYGTLPSGKLQMMVDRRPVGPSLLITPWNFPLAMATRKLGPALAAGCTSIVKPAELTPLTTLAVAKVFEEVGVPAGVINVLTTTDPAATTGPLLSDPRLRKLSFTGSTPVGKALLAQAAAGVLRCSMELGGSAPFIVFEDADLDAAVDGAIAAKTRNIGEACTAANRFLVHRDVHDEFVTRFAARMGDLRVGAGDEPGTDLGPLIDDRSRERVHGLVSDAVERGARVVVGGELPDGPGHFYPATVLSGVDARSRVVTEEIFGPVAPVQSFADEDEAVALANSTEYGLVGYVYAKDLDRVIRIAPRLQFGMLGVNAGVVSDPAAPFGGVKHSGLGREGGREGIDEYLEYQYVGIAR</sequence>
<reference evidence="4 5" key="1">
    <citation type="submission" date="2020-07" db="EMBL/GenBank/DDBJ databases">
        <title>Draft genome and description of Aeromicrobium phoceense strain Marseille-Q0843 isolated from healthy skin swab.</title>
        <authorList>
            <person name="Boxberger M."/>
            <person name="La Scola B."/>
        </authorList>
    </citation>
    <scope>NUCLEOTIDE SEQUENCE [LARGE SCALE GENOMIC DNA]</scope>
    <source>
        <strain evidence="4 5">Marseille-Q0843</strain>
    </source>
</reference>
<dbReference type="PANTHER" id="PTHR43353:SF5">
    <property type="entry name" value="SUCCINATE-SEMIALDEHYDE DEHYDROGENASE, MITOCHONDRIAL"/>
    <property type="match status" value="1"/>
</dbReference>
<dbReference type="FunFam" id="3.40.309.10:FF:000004">
    <property type="entry name" value="Succinate-semialdehyde dehydrogenase I"/>
    <property type="match status" value="1"/>
</dbReference>
<dbReference type="InterPro" id="IPR016161">
    <property type="entry name" value="Ald_DH/histidinol_DH"/>
</dbReference>
<dbReference type="FunFam" id="3.40.605.10:FF:000007">
    <property type="entry name" value="NAD/NADP-dependent betaine aldehyde dehydrogenase"/>
    <property type="match status" value="1"/>
</dbReference>
<feature type="domain" description="Aldehyde dehydrogenase" evidence="3">
    <location>
        <begin position="26"/>
        <end position="486"/>
    </location>
</feature>
<comment type="caution">
    <text evidence="4">The sequence shown here is derived from an EMBL/GenBank/DDBJ whole genome shotgun (WGS) entry which is preliminary data.</text>
</comment>
<dbReference type="SUPFAM" id="SSF53720">
    <property type="entry name" value="ALDH-like"/>
    <property type="match status" value="1"/>
</dbReference>
<dbReference type="AlphaFoldDB" id="A0A838XG65"/>
<evidence type="ECO:0000259" key="3">
    <source>
        <dbReference type="Pfam" id="PF00171"/>
    </source>
</evidence>
<dbReference type="GO" id="GO:0004777">
    <property type="term" value="F:succinate-semialdehyde dehydrogenase (NAD+) activity"/>
    <property type="evidence" value="ECO:0007669"/>
    <property type="project" value="TreeGrafter"/>
</dbReference>
<dbReference type="Gene3D" id="3.40.309.10">
    <property type="entry name" value="Aldehyde Dehydrogenase, Chain A, domain 2"/>
    <property type="match status" value="1"/>
</dbReference>
<dbReference type="EMBL" id="JACEOG010000001">
    <property type="protein sequence ID" value="MBA4607656.1"/>
    <property type="molecule type" value="Genomic_DNA"/>
</dbReference>
<proteinExistence type="inferred from homology"/>
<keyword evidence="5" id="KW-1185">Reference proteome</keyword>
<dbReference type="PANTHER" id="PTHR43353">
    <property type="entry name" value="SUCCINATE-SEMIALDEHYDE DEHYDROGENASE, MITOCHONDRIAL"/>
    <property type="match status" value="1"/>
</dbReference>
<dbReference type="Gene3D" id="3.40.605.10">
    <property type="entry name" value="Aldehyde Dehydrogenase, Chain A, domain 1"/>
    <property type="match status" value="1"/>
</dbReference>
<keyword evidence="2" id="KW-0560">Oxidoreductase</keyword>
<evidence type="ECO:0000256" key="2">
    <source>
        <dbReference type="ARBA" id="ARBA00023002"/>
    </source>
</evidence>
<dbReference type="InterPro" id="IPR015590">
    <property type="entry name" value="Aldehyde_DH_dom"/>
</dbReference>
<dbReference type="CDD" id="cd07103">
    <property type="entry name" value="ALDH_F5_SSADH_GabD"/>
    <property type="match status" value="1"/>
</dbReference>
<evidence type="ECO:0000313" key="5">
    <source>
        <dbReference type="Proteomes" id="UP000550354"/>
    </source>
</evidence>
<dbReference type="GO" id="GO:0009450">
    <property type="term" value="P:gamma-aminobutyric acid catabolic process"/>
    <property type="evidence" value="ECO:0007669"/>
    <property type="project" value="TreeGrafter"/>
</dbReference>
<gene>
    <name evidence="4" type="ORF">H1W00_04125</name>
</gene>
<dbReference type="InterPro" id="IPR050740">
    <property type="entry name" value="Aldehyde_DH_Superfamily"/>
</dbReference>
<dbReference type="Pfam" id="PF00171">
    <property type="entry name" value="Aldedh"/>
    <property type="match status" value="1"/>
</dbReference>
<name>A0A838XG65_9ACTN</name>
<evidence type="ECO:0000313" key="4">
    <source>
        <dbReference type="EMBL" id="MBA4607656.1"/>
    </source>
</evidence>